<evidence type="ECO:0000256" key="2">
    <source>
        <dbReference type="ARBA" id="ARBA00023315"/>
    </source>
</evidence>
<evidence type="ECO:0000313" key="5">
    <source>
        <dbReference type="Proteomes" id="UP000319103"/>
    </source>
</evidence>
<dbReference type="PROSITE" id="PS51186">
    <property type="entry name" value="GNAT"/>
    <property type="match status" value="1"/>
</dbReference>
<keyword evidence="5" id="KW-1185">Reference proteome</keyword>
<dbReference type="PANTHER" id="PTHR43877">
    <property type="entry name" value="AMINOALKYLPHOSPHONATE N-ACETYLTRANSFERASE-RELATED-RELATED"/>
    <property type="match status" value="1"/>
</dbReference>
<dbReference type="Pfam" id="PF00583">
    <property type="entry name" value="Acetyltransf_1"/>
    <property type="match status" value="1"/>
</dbReference>
<comment type="caution">
    <text evidence="4">The sequence shown here is derived from an EMBL/GenBank/DDBJ whole genome shotgun (WGS) entry which is preliminary data.</text>
</comment>
<dbReference type="InterPro" id="IPR016181">
    <property type="entry name" value="Acyl_CoA_acyltransferase"/>
</dbReference>
<dbReference type="Gene3D" id="3.40.630.30">
    <property type="match status" value="1"/>
</dbReference>
<dbReference type="EMBL" id="VIGB01000003">
    <property type="protein sequence ID" value="TQF06151.1"/>
    <property type="molecule type" value="Genomic_DNA"/>
</dbReference>
<dbReference type="InterPro" id="IPR050832">
    <property type="entry name" value="Bact_Acetyltransf"/>
</dbReference>
<name>A0A540WAT0_9ACTN</name>
<accession>A0A540WAT0</accession>
<keyword evidence="1 4" id="KW-0808">Transferase</keyword>
<evidence type="ECO:0000259" key="3">
    <source>
        <dbReference type="PROSITE" id="PS51186"/>
    </source>
</evidence>
<reference evidence="4 5" key="1">
    <citation type="submission" date="2019-06" db="EMBL/GenBank/DDBJ databases">
        <title>Description of Kitasatospora acidophila sp. nov. isolated from pine grove soil, and reclassification of Streptomyces novaecaesareae to Kitasatospora novaeceasareae comb. nov.</title>
        <authorList>
            <person name="Kim M.J."/>
        </authorList>
    </citation>
    <scope>NUCLEOTIDE SEQUENCE [LARGE SCALE GENOMIC DNA]</scope>
    <source>
        <strain evidence="4 5">MMS16-CNU292</strain>
    </source>
</reference>
<dbReference type="InterPro" id="IPR000182">
    <property type="entry name" value="GNAT_dom"/>
</dbReference>
<dbReference type="OrthoDB" id="9799092at2"/>
<protein>
    <submittedName>
        <fullName evidence="4">GNAT family N-acetyltransferase</fullName>
    </submittedName>
</protein>
<proteinExistence type="predicted"/>
<gene>
    <name evidence="4" type="ORF">E6W39_32940</name>
</gene>
<evidence type="ECO:0000313" key="4">
    <source>
        <dbReference type="EMBL" id="TQF06151.1"/>
    </source>
</evidence>
<sequence length="166" mass="17559">MTEPHIRAAGPGDRAVIARILADSWGSTVIVVHGDRYDALELPALLAERDGEPAGLLTYRLSADGLEVVSLDALHRGGGTGSALLAAAIEAAGRAGAARLWLVTTNDNLDALRFYQRRGLRITAVNPGAVDRARTVKPAIPLVGEYGIPLHDKLVLELRLPQSADS</sequence>
<organism evidence="4 5">
    <name type="scientific">Kitasatospora acidiphila</name>
    <dbReference type="NCBI Taxonomy" id="2567942"/>
    <lineage>
        <taxon>Bacteria</taxon>
        <taxon>Bacillati</taxon>
        <taxon>Actinomycetota</taxon>
        <taxon>Actinomycetes</taxon>
        <taxon>Kitasatosporales</taxon>
        <taxon>Streptomycetaceae</taxon>
        <taxon>Kitasatospora</taxon>
    </lineage>
</organism>
<dbReference type="PANTHER" id="PTHR43877:SF1">
    <property type="entry name" value="ACETYLTRANSFERASE"/>
    <property type="match status" value="1"/>
</dbReference>
<keyword evidence="2" id="KW-0012">Acyltransferase</keyword>
<evidence type="ECO:0000256" key="1">
    <source>
        <dbReference type="ARBA" id="ARBA00022679"/>
    </source>
</evidence>
<feature type="domain" description="N-acetyltransferase" evidence="3">
    <location>
        <begin position="4"/>
        <end position="143"/>
    </location>
</feature>
<dbReference type="Proteomes" id="UP000319103">
    <property type="component" value="Unassembled WGS sequence"/>
</dbReference>
<dbReference type="RefSeq" id="WP_141636598.1">
    <property type="nucleotide sequence ID" value="NZ_VIGB01000003.1"/>
</dbReference>
<dbReference type="SUPFAM" id="SSF55729">
    <property type="entry name" value="Acyl-CoA N-acyltransferases (Nat)"/>
    <property type="match status" value="1"/>
</dbReference>
<dbReference type="GO" id="GO:0016747">
    <property type="term" value="F:acyltransferase activity, transferring groups other than amino-acyl groups"/>
    <property type="evidence" value="ECO:0007669"/>
    <property type="project" value="InterPro"/>
</dbReference>
<dbReference type="AlphaFoldDB" id="A0A540WAT0"/>